<reference evidence="12 13" key="1">
    <citation type="submission" date="2020-10" db="EMBL/GenBank/DDBJ databases">
        <title>Novel species in genus Corynebacterium.</title>
        <authorList>
            <person name="Zhang G."/>
        </authorList>
    </citation>
    <scope>NUCLEOTIDE SEQUENCE [LARGE SCALE GENOMIC DNA]</scope>
    <source>
        <strain evidence="12 13">DSM 45110</strain>
    </source>
</reference>
<comment type="catalytic activity">
    <reaction evidence="9 10">
        <text>dTMP + ATP = dTDP + ADP</text>
        <dbReference type="Rhea" id="RHEA:13517"/>
        <dbReference type="ChEBI" id="CHEBI:30616"/>
        <dbReference type="ChEBI" id="CHEBI:58369"/>
        <dbReference type="ChEBI" id="CHEBI:63528"/>
        <dbReference type="ChEBI" id="CHEBI:456216"/>
        <dbReference type="EC" id="2.7.4.9"/>
    </reaction>
</comment>
<dbReference type="Pfam" id="PF02223">
    <property type="entry name" value="Thymidylate_kin"/>
    <property type="match status" value="1"/>
</dbReference>
<dbReference type="NCBIfam" id="NF005923">
    <property type="entry name" value="PRK07933.1"/>
    <property type="match status" value="1"/>
</dbReference>
<keyword evidence="6 10" id="KW-0547">Nucleotide-binding</keyword>
<accession>A0ABR9ZIX1</accession>
<dbReference type="InterPro" id="IPR018094">
    <property type="entry name" value="Thymidylate_kinase"/>
</dbReference>
<comment type="caution">
    <text evidence="12">The sequence shown here is derived from an EMBL/GenBank/DDBJ whole genome shotgun (WGS) entry which is preliminary data.</text>
</comment>
<organism evidence="12 13">
    <name type="scientific">Corynebacterium suicordis DSM 45110</name>
    <dbReference type="NCBI Taxonomy" id="1121369"/>
    <lineage>
        <taxon>Bacteria</taxon>
        <taxon>Bacillati</taxon>
        <taxon>Actinomycetota</taxon>
        <taxon>Actinomycetes</taxon>
        <taxon>Mycobacteriales</taxon>
        <taxon>Corynebacteriaceae</taxon>
        <taxon>Corynebacterium</taxon>
    </lineage>
</organism>
<dbReference type="InterPro" id="IPR027417">
    <property type="entry name" value="P-loop_NTPase"/>
</dbReference>
<comment type="caution">
    <text evidence="10">Lacks conserved residue(s) required for the propagation of feature annotation.</text>
</comment>
<dbReference type="PANTHER" id="PTHR10344:SF4">
    <property type="entry name" value="UMP-CMP KINASE 2, MITOCHONDRIAL"/>
    <property type="match status" value="1"/>
</dbReference>
<evidence type="ECO:0000256" key="5">
    <source>
        <dbReference type="ARBA" id="ARBA00022727"/>
    </source>
</evidence>
<comment type="similarity">
    <text evidence="1 10">Belongs to the thymidylate kinase family.</text>
</comment>
<evidence type="ECO:0000256" key="4">
    <source>
        <dbReference type="ARBA" id="ARBA00022679"/>
    </source>
</evidence>
<keyword evidence="7 10" id="KW-0418">Kinase</keyword>
<dbReference type="SUPFAM" id="SSF52540">
    <property type="entry name" value="P-loop containing nucleoside triphosphate hydrolases"/>
    <property type="match status" value="1"/>
</dbReference>
<evidence type="ECO:0000256" key="10">
    <source>
        <dbReference type="HAMAP-Rule" id="MF_00165"/>
    </source>
</evidence>
<evidence type="ECO:0000256" key="1">
    <source>
        <dbReference type="ARBA" id="ARBA00009776"/>
    </source>
</evidence>
<name>A0ABR9ZIX1_9CORY</name>
<evidence type="ECO:0000259" key="11">
    <source>
        <dbReference type="Pfam" id="PF02223"/>
    </source>
</evidence>
<dbReference type="HAMAP" id="MF_00165">
    <property type="entry name" value="Thymidylate_kinase"/>
    <property type="match status" value="1"/>
</dbReference>
<evidence type="ECO:0000256" key="3">
    <source>
        <dbReference type="ARBA" id="ARBA00017144"/>
    </source>
</evidence>
<comment type="function">
    <text evidence="10">Phosphorylation of dTMP to form dTDP in both de novo and salvage pathways of dTTP synthesis.</text>
</comment>
<evidence type="ECO:0000256" key="8">
    <source>
        <dbReference type="ARBA" id="ARBA00022840"/>
    </source>
</evidence>
<keyword evidence="13" id="KW-1185">Reference proteome</keyword>
<feature type="domain" description="Thymidylate kinase-like" evidence="11">
    <location>
        <begin position="5"/>
        <end position="215"/>
    </location>
</feature>
<dbReference type="Gene3D" id="3.40.50.300">
    <property type="entry name" value="P-loop containing nucleotide triphosphate hydrolases"/>
    <property type="match status" value="1"/>
</dbReference>
<dbReference type="RefSeq" id="WP_194555886.1">
    <property type="nucleotide sequence ID" value="NZ_JADKMY010000001.1"/>
</dbReference>
<keyword evidence="5 10" id="KW-0545">Nucleotide biosynthesis</keyword>
<dbReference type="InterPro" id="IPR018095">
    <property type="entry name" value="Thymidylate_kin_CS"/>
</dbReference>
<sequence length="235" mass="25650">MIIAFEGVDGAGKNTLVTAVEQELISREVAVAKLGFPRYEHSIPAQLAQSALHQKMGDLTESIHGMATLFALDRHDVADDLSELDGDGYVILLDRYTASNAAYSAARSAQREGTASESSATAVDARLSEHDVVNWVASLEFGMLGVPVPDLQVLVDVDAEVAAERAVKRELGDASRARDAYETDDDLQQLTVRAYRELAQSNWRSPWHVVDAARGETRLLAEEIADLICRELKVD</sequence>
<dbReference type="GO" id="GO:0004798">
    <property type="term" value="F:dTMP kinase activity"/>
    <property type="evidence" value="ECO:0007669"/>
    <property type="project" value="UniProtKB-EC"/>
</dbReference>
<keyword evidence="8 10" id="KW-0067">ATP-binding</keyword>
<evidence type="ECO:0000256" key="6">
    <source>
        <dbReference type="ARBA" id="ARBA00022741"/>
    </source>
</evidence>
<dbReference type="PANTHER" id="PTHR10344">
    <property type="entry name" value="THYMIDYLATE KINASE"/>
    <property type="match status" value="1"/>
</dbReference>
<dbReference type="PROSITE" id="PS01331">
    <property type="entry name" value="THYMIDYLATE_KINASE"/>
    <property type="match status" value="1"/>
</dbReference>
<dbReference type="EMBL" id="JADKMY010000001">
    <property type="protein sequence ID" value="MBF4553031.1"/>
    <property type="molecule type" value="Genomic_DNA"/>
</dbReference>
<keyword evidence="4 10" id="KW-0808">Transferase</keyword>
<evidence type="ECO:0000313" key="13">
    <source>
        <dbReference type="Proteomes" id="UP000635902"/>
    </source>
</evidence>
<dbReference type="Proteomes" id="UP000635902">
    <property type="component" value="Unassembled WGS sequence"/>
</dbReference>
<dbReference type="EC" id="2.7.4.9" evidence="2 10"/>
<gene>
    <name evidence="10" type="primary">tmk</name>
    <name evidence="12" type="ORF">IRY30_02895</name>
</gene>
<evidence type="ECO:0000256" key="9">
    <source>
        <dbReference type="ARBA" id="ARBA00048743"/>
    </source>
</evidence>
<protein>
    <recommendedName>
        <fullName evidence="3 10">Thymidylate kinase</fullName>
        <ecNumber evidence="2 10">2.7.4.9</ecNumber>
    </recommendedName>
    <alternativeName>
        <fullName evidence="10">dTMP kinase</fullName>
    </alternativeName>
</protein>
<dbReference type="CDD" id="cd01672">
    <property type="entry name" value="TMPK"/>
    <property type="match status" value="1"/>
</dbReference>
<dbReference type="InterPro" id="IPR039430">
    <property type="entry name" value="Thymidylate_kin-like_dom"/>
</dbReference>
<evidence type="ECO:0000313" key="12">
    <source>
        <dbReference type="EMBL" id="MBF4553031.1"/>
    </source>
</evidence>
<evidence type="ECO:0000256" key="2">
    <source>
        <dbReference type="ARBA" id="ARBA00012980"/>
    </source>
</evidence>
<proteinExistence type="inferred from homology"/>
<evidence type="ECO:0000256" key="7">
    <source>
        <dbReference type="ARBA" id="ARBA00022777"/>
    </source>
</evidence>